<comment type="caution">
    <text evidence="1">The sequence shown here is derived from an EMBL/GenBank/DDBJ whole genome shotgun (WGS) entry which is preliminary data.</text>
</comment>
<name>A0ABQ8UNW6_9EUKA</name>
<sequence>MNRNWRRYRRGFPRLPSASSPSAQCKILDHVEKSDLSHLVLLVLKGSICQFYSRDQLKVGGPSGCL</sequence>
<dbReference type="Proteomes" id="UP001141327">
    <property type="component" value="Unassembled WGS sequence"/>
</dbReference>
<proteinExistence type="predicted"/>
<gene>
    <name evidence="1" type="ORF">PAPYR_2709</name>
</gene>
<protein>
    <submittedName>
        <fullName evidence="1">Uncharacterized protein</fullName>
    </submittedName>
</protein>
<dbReference type="EMBL" id="JAPMOS010000010">
    <property type="protein sequence ID" value="KAJ4460874.1"/>
    <property type="molecule type" value="Genomic_DNA"/>
</dbReference>
<accession>A0ABQ8UNW6</accession>
<organism evidence="1 2">
    <name type="scientific">Paratrimastix pyriformis</name>
    <dbReference type="NCBI Taxonomy" id="342808"/>
    <lineage>
        <taxon>Eukaryota</taxon>
        <taxon>Metamonada</taxon>
        <taxon>Preaxostyla</taxon>
        <taxon>Paratrimastigidae</taxon>
        <taxon>Paratrimastix</taxon>
    </lineage>
</organism>
<keyword evidence="2" id="KW-1185">Reference proteome</keyword>
<reference evidence="1" key="1">
    <citation type="journal article" date="2022" name="bioRxiv">
        <title>Genomics of Preaxostyla Flagellates Illuminates Evolutionary Transitions and the Path Towards Mitochondrial Loss.</title>
        <authorList>
            <person name="Novak L.V.F."/>
            <person name="Treitli S.C."/>
            <person name="Pyrih J."/>
            <person name="Halakuc P."/>
            <person name="Pipaliya S.V."/>
            <person name="Vacek V."/>
            <person name="Brzon O."/>
            <person name="Soukal P."/>
            <person name="Eme L."/>
            <person name="Dacks J.B."/>
            <person name="Karnkowska A."/>
            <person name="Elias M."/>
            <person name="Hampl V."/>
        </authorList>
    </citation>
    <scope>NUCLEOTIDE SEQUENCE</scope>
    <source>
        <strain evidence="1">RCP-MX</strain>
    </source>
</reference>
<evidence type="ECO:0000313" key="1">
    <source>
        <dbReference type="EMBL" id="KAJ4460874.1"/>
    </source>
</evidence>
<evidence type="ECO:0000313" key="2">
    <source>
        <dbReference type="Proteomes" id="UP001141327"/>
    </source>
</evidence>